<evidence type="ECO:0000259" key="2">
    <source>
        <dbReference type="Pfam" id="PF20061"/>
    </source>
</evidence>
<evidence type="ECO:0000313" key="3">
    <source>
        <dbReference type="EMBL" id="TCS64268.1"/>
    </source>
</evidence>
<evidence type="ECO:0000256" key="1">
    <source>
        <dbReference type="SAM" id="Phobius"/>
    </source>
</evidence>
<proteinExistence type="predicted"/>
<reference evidence="3 4" key="1">
    <citation type="submission" date="2019-03" db="EMBL/GenBank/DDBJ databases">
        <title>Genomic Encyclopedia of Type Strains, Phase IV (KMG-IV): sequencing the most valuable type-strain genomes for metagenomic binning, comparative biology and taxonomic classification.</title>
        <authorList>
            <person name="Goeker M."/>
        </authorList>
    </citation>
    <scope>NUCLEOTIDE SEQUENCE [LARGE SCALE GENOMIC DNA]</scope>
    <source>
        <strain evidence="3 4">DSM 101688</strain>
    </source>
</reference>
<evidence type="ECO:0000313" key="4">
    <source>
        <dbReference type="Proteomes" id="UP000295304"/>
    </source>
</evidence>
<dbReference type="EMBL" id="SLZW01000002">
    <property type="protein sequence ID" value="TCS64268.1"/>
    <property type="molecule type" value="Genomic_DNA"/>
</dbReference>
<keyword evidence="1" id="KW-1133">Transmembrane helix</keyword>
<dbReference type="AlphaFoldDB" id="A0A4R3JDZ6"/>
<accession>A0A4R3JDZ6</accession>
<keyword evidence="1" id="KW-0812">Transmembrane</keyword>
<feature type="transmembrane region" description="Helical" evidence="1">
    <location>
        <begin position="12"/>
        <end position="30"/>
    </location>
</feature>
<name>A0A4R3JDZ6_9PROT</name>
<organism evidence="3 4">
    <name type="scientific">Varunaivibrio sulfuroxidans</name>
    <dbReference type="NCBI Taxonomy" id="1773489"/>
    <lineage>
        <taxon>Bacteria</taxon>
        <taxon>Pseudomonadati</taxon>
        <taxon>Pseudomonadota</taxon>
        <taxon>Alphaproteobacteria</taxon>
        <taxon>Rhodospirillales</taxon>
        <taxon>Magnetovibrionaceae</taxon>
        <taxon>Varunaivibrio</taxon>
    </lineage>
</organism>
<gene>
    <name evidence="3" type="ORF">EDD55_102310</name>
</gene>
<feature type="domain" description="DUF6460" evidence="2">
    <location>
        <begin position="52"/>
        <end position="82"/>
    </location>
</feature>
<dbReference type="InterPro" id="IPR045594">
    <property type="entry name" value="DUF6460"/>
</dbReference>
<dbReference type="RefSeq" id="WP_132938217.1">
    <property type="nucleotide sequence ID" value="NZ_CP119676.1"/>
</dbReference>
<dbReference type="Proteomes" id="UP000295304">
    <property type="component" value="Unassembled WGS sequence"/>
</dbReference>
<dbReference type="OrthoDB" id="7679021at2"/>
<keyword evidence="4" id="KW-1185">Reference proteome</keyword>
<sequence>MGEPHFRNFRVPVLKLIVISLIVGLLLSLFNMRPEELLTRFGDTVRAVFSIVVGWVETAVPYILLGAVVVIPIWLALVLWRYVRGKI</sequence>
<keyword evidence="1" id="KW-0472">Membrane</keyword>
<comment type="caution">
    <text evidence="3">The sequence shown here is derived from an EMBL/GenBank/DDBJ whole genome shotgun (WGS) entry which is preliminary data.</text>
</comment>
<dbReference type="Pfam" id="PF20061">
    <property type="entry name" value="DUF6460"/>
    <property type="match status" value="1"/>
</dbReference>
<feature type="transmembrane region" description="Helical" evidence="1">
    <location>
        <begin position="62"/>
        <end position="83"/>
    </location>
</feature>
<protein>
    <recommendedName>
        <fullName evidence="2">DUF6460 domain-containing protein</fullName>
    </recommendedName>
</protein>